<dbReference type="Proteomes" id="UP000184330">
    <property type="component" value="Unassembled WGS sequence"/>
</dbReference>
<accession>A0A1L7WJE9</accession>
<feature type="compositionally biased region" description="Basic and acidic residues" evidence="2">
    <location>
        <begin position="35"/>
        <end position="46"/>
    </location>
</feature>
<sequence length="266" mass="30397">MWLPTFHILKDGKMVRELVGPEACSKSPAQTCKKARGESKPIHSGHDPPSYSSRPHNHSLKSTSRPPTSETEVTALRNEISGIKVEVEGLKEQLEIRNEEFEGLNKRLRDTERRYEEAIVDMRRSREEKQELEDIVGRLRRELDGTRNARDVAQAQLATRQRELVDALETLRVSEERRIEEARRVEARAREDEIRAAASRRVGDEAARRLGEMEGERDGGKRGEARRSRRMKGNNTSATNVVAAEDTTFDRDWQAPVERQEGSDAF</sequence>
<evidence type="ECO:0000256" key="2">
    <source>
        <dbReference type="SAM" id="MobiDB-lite"/>
    </source>
</evidence>
<feature type="region of interest" description="Disordered" evidence="2">
    <location>
        <begin position="198"/>
        <end position="266"/>
    </location>
</feature>
<proteinExistence type="predicted"/>
<evidence type="ECO:0000256" key="1">
    <source>
        <dbReference type="SAM" id="Coils"/>
    </source>
</evidence>
<dbReference type="AlphaFoldDB" id="A0A1L7WJE9"/>
<name>A0A1L7WJE9_9HELO</name>
<feature type="compositionally biased region" description="Basic and acidic residues" evidence="2">
    <location>
        <begin position="248"/>
        <end position="266"/>
    </location>
</feature>
<reference evidence="3 4" key="1">
    <citation type="submission" date="2016-03" db="EMBL/GenBank/DDBJ databases">
        <authorList>
            <person name="Ploux O."/>
        </authorList>
    </citation>
    <scope>NUCLEOTIDE SEQUENCE [LARGE SCALE GENOMIC DNA]</scope>
    <source>
        <strain evidence="3 4">UAMH 11012</strain>
    </source>
</reference>
<evidence type="ECO:0000313" key="3">
    <source>
        <dbReference type="EMBL" id="CZR52904.1"/>
    </source>
</evidence>
<feature type="compositionally biased region" description="Basic and acidic residues" evidence="2">
    <location>
        <begin position="198"/>
        <end position="226"/>
    </location>
</feature>
<organism evidence="3 4">
    <name type="scientific">Phialocephala subalpina</name>
    <dbReference type="NCBI Taxonomy" id="576137"/>
    <lineage>
        <taxon>Eukaryota</taxon>
        <taxon>Fungi</taxon>
        <taxon>Dikarya</taxon>
        <taxon>Ascomycota</taxon>
        <taxon>Pezizomycotina</taxon>
        <taxon>Leotiomycetes</taxon>
        <taxon>Helotiales</taxon>
        <taxon>Mollisiaceae</taxon>
        <taxon>Phialocephala</taxon>
        <taxon>Phialocephala fortinii species complex</taxon>
    </lineage>
</organism>
<feature type="compositionally biased region" description="Polar residues" evidence="2">
    <location>
        <begin position="50"/>
        <end position="72"/>
    </location>
</feature>
<keyword evidence="1" id="KW-0175">Coiled coil</keyword>
<dbReference type="EMBL" id="FJOG01000003">
    <property type="protein sequence ID" value="CZR52904.1"/>
    <property type="molecule type" value="Genomic_DNA"/>
</dbReference>
<feature type="region of interest" description="Disordered" evidence="2">
    <location>
        <begin position="22"/>
        <end position="73"/>
    </location>
</feature>
<gene>
    <name evidence="3" type="ORF">PAC_02781</name>
</gene>
<protein>
    <submittedName>
        <fullName evidence="3">Uncharacterized protein</fullName>
    </submittedName>
</protein>
<feature type="coiled-coil region" evidence="1">
    <location>
        <begin position="73"/>
        <end position="192"/>
    </location>
</feature>
<dbReference type="OrthoDB" id="3553068at2759"/>
<evidence type="ECO:0000313" key="4">
    <source>
        <dbReference type="Proteomes" id="UP000184330"/>
    </source>
</evidence>
<keyword evidence="4" id="KW-1185">Reference proteome</keyword>